<comment type="caution">
    <text evidence="1">The sequence shown here is derived from an EMBL/GenBank/DDBJ whole genome shotgun (WGS) entry which is preliminary data.</text>
</comment>
<dbReference type="Proteomes" id="UP000499080">
    <property type="component" value="Unassembled WGS sequence"/>
</dbReference>
<protein>
    <submittedName>
        <fullName evidence="1">Uncharacterized protein</fullName>
    </submittedName>
</protein>
<organism evidence="1 2">
    <name type="scientific">Araneus ventricosus</name>
    <name type="common">Orbweaver spider</name>
    <name type="synonym">Epeira ventricosa</name>
    <dbReference type="NCBI Taxonomy" id="182803"/>
    <lineage>
        <taxon>Eukaryota</taxon>
        <taxon>Metazoa</taxon>
        <taxon>Ecdysozoa</taxon>
        <taxon>Arthropoda</taxon>
        <taxon>Chelicerata</taxon>
        <taxon>Arachnida</taxon>
        <taxon>Araneae</taxon>
        <taxon>Araneomorphae</taxon>
        <taxon>Entelegynae</taxon>
        <taxon>Araneoidea</taxon>
        <taxon>Araneidae</taxon>
        <taxon>Araneus</taxon>
    </lineage>
</organism>
<proteinExistence type="predicted"/>
<evidence type="ECO:0000313" key="1">
    <source>
        <dbReference type="EMBL" id="GBN19993.1"/>
    </source>
</evidence>
<dbReference type="EMBL" id="BGPR01006553">
    <property type="protein sequence ID" value="GBN19993.1"/>
    <property type="molecule type" value="Genomic_DNA"/>
</dbReference>
<gene>
    <name evidence="1" type="ORF">AVEN_189667_1</name>
</gene>
<reference evidence="1 2" key="1">
    <citation type="journal article" date="2019" name="Sci. Rep.">
        <title>Orb-weaving spider Araneus ventricosus genome elucidates the spidroin gene catalogue.</title>
        <authorList>
            <person name="Kono N."/>
            <person name="Nakamura H."/>
            <person name="Ohtoshi R."/>
            <person name="Moran D.A.P."/>
            <person name="Shinohara A."/>
            <person name="Yoshida Y."/>
            <person name="Fujiwara M."/>
            <person name="Mori M."/>
            <person name="Tomita M."/>
            <person name="Arakawa K."/>
        </authorList>
    </citation>
    <scope>NUCLEOTIDE SEQUENCE [LARGE SCALE GENOMIC DNA]</scope>
</reference>
<dbReference type="AlphaFoldDB" id="A0A4Y2M0R1"/>
<keyword evidence="2" id="KW-1185">Reference proteome</keyword>
<name>A0A4Y2M0R1_ARAVE</name>
<evidence type="ECO:0000313" key="2">
    <source>
        <dbReference type="Proteomes" id="UP000499080"/>
    </source>
</evidence>
<sequence length="93" mass="10806">MSSIEKVKISKMGDVILMRVKIPKWVMSSNEEVKISQMGVIPNEGLKYPKWGCHLMRRLKYPKRVTSSNEELKYKFVMSSNENKNIIEMGDVI</sequence>
<accession>A0A4Y2M0R1</accession>